<protein>
    <submittedName>
        <fullName evidence="2">Uncharacterized protein</fullName>
    </submittedName>
</protein>
<dbReference type="EMBL" id="BAAAJE010000015">
    <property type="protein sequence ID" value="GAA1149092.1"/>
    <property type="molecule type" value="Genomic_DNA"/>
</dbReference>
<reference evidence="2 3" key="1">
    <citation type="journal article" date="2019" name="Int. J. Syst. Evol. Microbiol.">
        <title>The Global Catalogue of Microorganisms (GCM) 10K type strain sequencing project: providing services to taxonomists for standard genome sequencing and annotation.</title>
        <authorList>
            <consortium name="The Broad Institute Genomics Platform"/>
            <consortium name="The Broad Institute Genome Sequencing Center for Infectious Disease"/>
            <person name="Wu L."/>
            <person name="Ma J."/>
        </authorList>
    </citation>
    <scope>NUCLEOTIDE SEQUENCE [LARGE SCALE GENOMIC DNA]</scope>
    <source>
        <strain evidence="2 3">JCM 11813</strain>
    </source>
</reference>
<evidence type="ECO:0000313" key="3">
    <source>
        <dbReference type="Proteomes" id="UP001499979"/>
    </source>
</evidence>
<feature type="coiled-coil region" evidence="1">
    <location>
        <begin position="91"/>
        <end position="142"/>
    </location>
</feature>
<dbReference type="Gene3D" id="1.20.1480.30">
    <property type="entry name" value="Designed four-helix bundle protein"/>
    <property type="match status" value="1"/>
</dbReference>
<evidence type="ECO:0000313" key="2">
    <source>
        <dbReference type="EMBL" id="GAA1149092.1"/>
    </source>
</evidence>
<organism evidence="2 3">
    <name type="scientific">Nocardioides aquiterrae</name>
    <dbReference type="NCBI Taxonomy" id="203799"/>
    <lineage>
        <taxon>Bacteria</taxon>
        <taxon>Bacillati</taxon>
        <taxon>Actinomycetota</taxon>
        <taxon>Actinomycetes</taxon>
        <taxon>Propionibacteriales</taxon>
        <taxon>Nocardioidaceae</taxon>
        <taxon>Nocardioides</taxon>
    </lineage>
</organism>
<proteinExistence type="predicted"/>
<keyword evidence="1" id="KW-0175">Coiled coil</keyword>
<keyword evidence="3" id="KW-1185">Reference proteome</keyword>
<name>A0ABN1UH45_9ACTN</name>
<gene>
    <name evidence="2" type="ORF">GCM10009606_29750</name>
</gene>
<evidence type="ECO:0000256" key="1">
    <source>
        <dbReference type="SAM" id="Coils"/>
    </source>
</evidence>
<comment type="caution">
    <text evidence="2">The sequence shown here is derived from an EMBL/GenBank/DDBJ whole genome shotgun (WGS) entry which is preliminary data.</text>
</comment>
<sequence length="218" mass="23679">MLANALPLWAMRALAALLALTLLVVTIGVALLLPHLPGLARAATEMPEALEVVDRAPDTLDQVERIDRNVENITPPVAAATKDLSEVAPHIATLAGQVDQLLGDLETLQRTTKPLGEAAPKIARLSDQLQGLQTSLRRLDGRLAALDQGLVEPLNQVEKPLRSLAGTTAPLPESLDRLNRSTAVLEELPGYFDRLQRTLHRVARHVRNLDEKTGPNLR</sequence>
<dbReference type="Proteomes" id="UP001499979">
    <property type="component" value="Unassembled WGS sequence"/>
</dbReference>
<accession>A0ABN1UH45</accession>